<evidence type="ECO:0000313" key="4">
    <source>
        <dbReference type="Proteomes" id="UP001566132"/>
    </source>
</evidence>
<name>A0ABD1EFA1_HYPHA</name>
<gene>
    <name evidence="3" type="ORF">ABEB36_011404</name>
</gene>
<sequence>MDEDEWLIVNGIDCAEEALFLSSPSRSPSDSEPESDGSFSIINDYPTDSCSEEEHEQPLTEEYIKNPKVESSDSQTNQESINGNQNFDRIEISDKNKSALELVPEEELTEFQSTCDNSNPPKLATVPNRFTQDGQLQTLAIGLFLSLTMLISALIIQQYFDEYNHEYHSKVPVDHARFVNKLDSEMSKLIIDFCFYQQKLEETNSIKVFERCVKRLQKDSENYLEKTRIFLQTKARALDIKEQELAAKEKEIIRKWRKPQADNTEKAYKNKRQYDLRRNEPKLGEKNKRHEYLSAKNDKQSSGYCKKNTWNVNKNKSIDKKEKPKKVKNFQADMKKTFKLKQHFKVIKEKIKKFKKASKQHFKKQPNFHGDWYIKYNPVKETMEIINITTLPEENTLLIKNGNKSINGQWYFNLYGNSRINIRNREKASEWYFQRFKLRELKRNKAKWYFDYMTARNDARFFY</sequence>
<reference evidence="3 4" key="1">
    <citation type="submission" date="2024-05" db="EMBL/GenBank/DDBJ databases">
        <title>Genetic variation in Jamaican populations of the coffee berry borer (Hypothenemus hampei).</title>
        <authorList>
            <person name="Errbii M."/>
            <person name="Myrie A."/>
        </authorList>
    </citation>
    <scope>NUCLEOTIDE SEQUENCE [LARGE SCALE GENOMIC DNA]</scope>
    <source>
        <strain evidence="3">JA-Hopewell-2020-01-JO</strain>
        <tissue evidence="3">Whole body</tissue>
    </source>
</reference>
<keyword evidence="2" id="KW-0472">Membrane</keyword>
<organism evidence="3 4">
    <name type="scientific">Hypothenemus hampei</name>
    <name type="common">Coffee berry borer</name>
    <dbReference type="NCBI Taxonomy" id="57062"/>
    <lineage>
        <taxon>Eukaryota</taxon>
        <taxon>Metazoa</taxon>
        <taxon>Ecdysozoa</taxon>
        <taxon>Arthropoda</taxon>
        <taxon>Hexapoda</taxon>
        <taxon>Insecta</taxon>
        <taxon>Pterygota</taxon>
        <taxon>Neoptera</taxon>
        <taxon>Endopterygota</taxon>
        <taxon>Coleoptera</taxon>
        <taxon>Polyphaga</taxon>
        <taxon>Cucujiformia</taxon>
        <taxon>Curculionidae</taxon>
        <taxon>Scolytinae</taxon>
        <taxon>Hypothenemus</taxon>
    </lineage>
</organism>
<feature type="transmembrane region" description="Helical" evidence="2">
    <location>
        <begin position="139"/>
        <end position="160"/>
    </location>
</feature>
<keyword evidence="2" id="KW-0812">Transmembrane</keyword>
<feature type="region of interest" description="Disordered" evidence="1">
    <location>
        <begin position="20"/>
        <end position="88"/>
    </location>
</feature>
<dbReference type="EMBL" id="JBDJPC010000008">
    <property type="protein sequence ID" value="KAL1493329.1"/>
    <property type="molecule type" value="Genomic_DNA"/>
</dbReference>
<keyword evidence="4" id="KW-1185">Reference proteome</keyword>
<keyword evidence="2" id="KW-1133">Transmembrane helix</keyword>
<evidence type="ECO:0000256" key="2">
    <source>
        <dbReference type="SAM" id="Phobius"/>
    </source>
</evidence>
<comment type="caution">
    <text evidence="3">The sequence shown here is derived from an EMBL/GenBank/DDBJ whole genome shotgun (WGS) entry which is preliminary data.</text>
</comment>
<feature type="compositionally biased region" description="Polar residues" evidence="1">
    <location>
        <begin position="72"/>
        <end position="87"/>
    </location>
</feature>
<dbReference type="AlphaFoldDB" id="A0ABD1EFA1"/>
<accession>A0ABD1EFA1</accession>
<evidence type="ECO:0000256" key="1">
    <source>
        <dbReference type="SAM" id="MobiDB-lite"/>
    </source>
</evidence>
<feature type="compositionally biased region" description="Basic and acidic residues" evidence="1">
    <location>
        <begin position="56"/>
        <end position="71"/>
    </location>
</feature>
<protein>
    <submittedName>
        <fullName evidence="3">Uncharacterized protein</fullName>
    </submittedName>
</protein>
<evidence type="ECO:0000313" key="3">
    <source>
        <dbReference type="EMBL" id="KAL1493329.1"/>
    </source>
</evidence>
<proteinExistence type="predicted"/>
<dbReference type="Proteomes" id="UP001566132">
    <property type="component" value="Unassembled WGS sequence"/>
</dbReference>
<feature type="compositionally biased region" description="Low complexity" evidence="1">
    <location>
        <begin position="20"/>
        <end position="40"/>
    </location>
</feature>